<dbReference type="Proteomes" id="UP000003465">
    <property type="component" value="Unassembled WGS sequence"/>
</dbReference>
<sequence>MSSSRLVSIVIPAYKPAFFEAALASALRQNHDDIEIIITDDCRDDGIKAIVEKLSPNSRWPIHYFKNATPLGEPHNIAHAIARAQGEYIKFLYDDDILLPDCVRLMFDVMHDSPDIKVVSATRKRIDANGALLADNLYTAYPFGKNVVLNGPELVSFLASHPINFVGEPSAVMSRREDLLVFG</sequence>
<keyword evidence="1" id="KW-0997">Cell inner membrane</keyword>
<evidence type="ECO:0000313" key="3">
    <source>
        <dbReference type="EMBL" id="EGH24740.1"/>
    </source>
</evidence>
<dbReference type="InterPro" id="IPR001173">
    <property type="entry name" value="Glyco_trans_2-like"/>
</dbReference>
<evidence type="ECO:0000313" key="4">
    <source>
        <dbReference type="Proteomes" id="UP000003465"/>
    </source>
</evidence>
<dbReference type="Pfam" id="PF00535">
    <property type="entry name" value="Glycos_transf_2"/>
    <property type="match status" value="1"/>
</dbReference>
<accession>A0A656GHG7</accession>
<organism evidence="3 4">
    <name type="scientific">Pseudomonas amygdali pv. mori str. 301020</name>
    <dbReference type="NCBI Taxonomy" id="629261"/>
    <lineage>
        <taxon>Bacteria</taxon>
        <taxon>Pseudomonadati</taxon>
        <taxon>Pseudomonadota</taxon>
        <taxon>Gammaproteobacteria</taxon>
        <taxon>Pseudomonadales</taxon>
        <taxon>Pseudomonadaceae</taxon>
        <taxon>Pseudomonas</taxon>
        <taxon>Pseudomonas amygdali</taxon>
    </lineage>
</organism>
<dbReference type="SUPFAM" id="SSF53448">
    <property type="entry name" value="Nucleotide-diphospho-sugar transferases"/>
    <property type="match status" value="1"/>
</dbReference>
<keyword evidence="3" id="KW-0808">Transferase</keyword>
<dbReference type="GO" id="GO:0016758">
    <property type="term" value="F:hexosyltransferase activity"/>
    <property type="evidence" value="ECO:0007669"/>
    <property type="project" value="UniProtKB-ARBA"/>
</dbReference>
<comment type="caution">
    <text evidence="3">The sequence shown here is derived from an EMBL/GenBank/DDBJ whole genome shotgun (WGS) entry which is preliminary data.</text>
</comment>
<dbReference type="InterPro" id="IPR029044">
    <property type="entry name" value="Nucleotide-diphossugar_trans"/>
</dbReference>
<reference evidence="3 4" key="1">
    <citation type="journal article" date="2011" name="PLoS Pathog.">
        <title>Dynamic evolution of pathogenicity revealed by sequencing and comparative genomics of 19 Pseudomonas syringae isolates.</title>
        <authorList>
            <person name="Baltrus D.A."/>
            <person name="Nishimura M.T."/>
            <person name="Romanchuk A."/>
            <person name="Chang J.H."/>
            <person name="Mukhtar M.S."/>
            <person name="Cherkis K."/>
            <person name="Roach J."/>
            <person name="Grant S.R."/>
            <person name="Jones C.D."/>
            <person name="Dangl J.L."/>
        </authorList>
    </citation>
    <scope>NUCLEOTIDE SEQUENCE [LARGE SCALE GENOMIC DNA]</scope>
    <source>
        <strain evidence="3 4">301020</strain>
    </source>
</reference>
<feature type="non-terminal residue" evidence="3">
    <location>
        <position position="183"/>
    </location>
</feature>
<name>A0A656GHG7_PSEA0</name>
<dbReference type="Gene3D" id="3.90.550.10">
    <property type="entry name" value="Spore Coat Polysaccharide Biosynthesis Protein SpsA, Chain A"/>
    <property type="match status" value="1"/>
</dbReference>
<evidence type="ECO:0000256" key="1">
    <source>
        <dbReference type="ARBA" id="ARBA00022519"/>
    </source>
</evidence>
<dbReference type="EMBL" id="AEAG01001021">
    <property type="protein sequence ID" value="EGH24740.1"/>
    <property type="molecule type" value="Genomic_DNA"/>
</dbReference>
<dbReference type="PANTHER" id="PTHR22916">
    <property type="entry name" value="GLYCOSYLTRANSFERASE"/>
    <property type="match status" value="1"/>
</dbReference>
<keyword evidence="1" id="KW-1003">Cell membrane</keyword>
<keyword evidence="1" id="KW-0472">Membrane</keyword>
<protein>
    <submittedName>
        <fullName evidence="3">Glycosyl transferase, group 2 family protein</fullName>
    </submittedName>
</protein>
<gene>
    <name evidence="3" type="ORF">PSYMO_26129</name>
</gene>
<dbReference type="AlphaFoldDB" id="A0A656GHG7"/>
<proteinExistence type="predicted"/>
<dbReference type="CDD" id="cd00761">
    <property type="entry name" value="Glyco_tranf_GTA_type"/>
    <property type="match status" value="1"/>
</dbReference>
<dbReference type="PANTHER" id="PTHR22916:SF3">
    <property type="entry name" value="UDP-GLCNAC:BETAGAL BETA-1,3-N-ACETYLGLUCOSAMINYLTRANSFERASE-LIKE PROTEIN 1"/>
    <property type="match status" value="1"/>
</dbReference>
<evidence type="ECO:0000259" key="2">
    <source>
        <dbReference type="Pfam" id="PF00535"/>
    </source>
</evidence>
<feature type="domain" description="Glycosyltransferase 2-like" evidence="2">
    <location>
        <begin position="8"/>
        <end position="128"/>
    </location>
</feature>